<dbReference type="RefSeq" id="WP_179426576.1">
    <property type="nucleotide sequence ID" value="NZ_JACBZP010000001.1"/>
</dbReference>
<protein>
    <submittedName>
        <fullName evidence="1">AcrR family transcriptional regulator</fullName>
    </submittedName>
</protein>
<comment type="caution">
    <text evidence="1">The sequence shown here is derived from an EMBL/GenBank/DDBJ whole genome shotgun (WGS) entry which is preliminary data.</text>
</comment>
<keyword evidence="2" id="KW-1185">Reference proteome</keyword>
<dbReference type="AlphaFoldDB" id="A0A7Z0D1F4"/>
<evidence type="ECO:0000313" key="1">
    <source>
        <dbReference type="EMBL" id="NYI66923.1"/>
    </source>
</evidence>
<dbReference type="Gene3D" id="1.10.10.60">
    <property type="entry name" value="Homeodomain-like"/>
    <property type="match status" value="1"/>
</dbReference>
<sequence>MPEHTGVERPGGRTARTRRAVHDAVRELAGESADVTVADVSARSGVHATTIYRRWHTIESLLLDVAVEDLNVRAPVPITGDLERDLMAYVRQLLASVRATGELTFLQALQSAARQADSVAEVSAVVEPRVVQFQGMLDAAGVTRIDGMRLVEIINAPAYFWAQLGAPLDPDTDTQRLVETALLACRG</sequence>
<gene>
    <name evidence="1" type="ORF">BJY26_001229</name>
</gene>
<name>A0A7Z0D1F4_9MICO</name>
<reference evidence="1 2" key="1">
    <citation type="submission" date="2020-07" db="EMBL/GenBank/DDBJ databases">
        <title>Sequencing the genomes of 1000 actinobacteria strains.</title>
        <authorList>
            <person name="Klenk H.-P."/>
        </authorList>
    </citation>
    <scope>NUCLEOTIDE SEQUENCE [LARGE SCALE GENOMIC DNA]</scope>
    <source>
        <strain evidence="1 2">DSM 26341</strain>
    </source>
</reference>
<proteinExistence type="predicted"/>
<dbReference type="EMBL" id="JACBZP010000001">
    <property type="protein sequence ID" value="NYI66923.1"/>
    <property type="molecule type" value="Genomic_DNA"/>
</dbReference>
<dbReference type="InterPro" id="IPR009057">
    <property type="entry name" value="Homeodomain-like_sf"/>
</dbReference>
<accession>A0A7Z0D1F4</accession>
<dbReference type="Gene3D" id="1.10.357.10">
    <property type="entry name" value="Tetracycline Repressor, domain 2"/>
    <property type="match status" value="1"/>
</dbReference>
<evidence type="ECO:0000313" key="2">
    <source>
        <dbReference type="Proteomes" id="UP000539111"/>
    </source>
</evidence>
<dbReference type="SUPFAM" id="SSF46689">
    <property type="entry name" value="Homeodomain-like"/>
    <property type="match status" value="1"/>
</dbReference>
<organism evidence="1 2">
    <name type="scientific">Spelaeicoccus albus</name>
    <dbReference type="NCBI Taxonomy" id="1280376"/>
    <lineage>
        <taxon>Bacteria</taxon>
        <taxon>Bacillati</taxon>
        <taxon>Actinomycetota</taxon>
        <taxon>Actinomycetes</taxon>
        <taxon>Micrococcales</taxon>
        <taxon>Brevibacteriaceae</taxon>
        <taxon>Spelaeicoccus</taxon>
    </lineage>
</organism>
<dbReference type="Proteomes" id="UP000539111">
    <property type="component" value="Unassembled WGS sequence"/>
</dbReference>